<dbReference type="InterPro" id="IPR050490">
    <property type="entry name" value="Bact_solute-bd_prot1"/>
</dbReference>
<evidence type="ECO:0000313" key="8">
    <source>
        <dbReference type="EMBL" id="EXF94251.1"/>
    </source>
</evidence>
<dbReference type="RefSeq" id="WP_019693219.1">
    <property type="nucleotide sequence ID" value="NZ_AFOY02000014.1"/>
</dbReference>
<evidence type="ECO:0000256" key="7">
    <source>
        <dbReference type="SAM" id="SignalP"/>
    </source>
</evidence>
<keyword evidence="3" id="KW-0813">Transport</keyword>
<name>A0A010RP41_PSEFL</name>
<dbReference type="PANTHER" id="PTHR43649:SF28">
    <property type="entry name" value="BINDING PROTEIN COMPONENT OF ABC SUGAR TRANSPORTER-RELATED"/>
    <property type="match status" value="1"/>
</dbReference>
<organism evidence="8 9">
    <name type="scientific">Pseudomonas fluorescens HK44</name>
    <dbReference type="NCBI Taxonomy" id="1042209"/>
    <lineage>
        <taxon>Bacteria</taxon>
        <taxon>Pseudomonadati</taxon>
        <taxon>Pseudomonadota</taxon>
        <taxon>Gammaproteobacteria</taxon>
        <taxon>Pseudomonadales</taxon>
        <taxon>Pseudomonadaceae</taxon>
        <taxon>Pseudomonas</taxon>
    </lineage>
</organism>
<dbReference type="HOGENOM" id="CLU_031285_15_0_6"/>
<gene>
    <name evidence="8" type="ORF">HK44_002595</name>
</gene>
<feature type="signal peptide" evidence="7">
    <location>
        <begin position="1"/>
        <end position="28"/>
    </location>
</feature>
<evidence type="ECO:0000256" key="3">
    <source>
        <dbReference type="ARBA" id="ARBA00022448"/>
    </source>
</evidence>
<comment type="similarity">
    <text evidence="2">Belongs to the bacterial solute-binding protein 1 family.</text>
</comment>
<dbReference type="Gene3D" id="3.40.190.10">
    <property type="entry name" value="Periplasmic binding protein-like II"/>
    <property type="match status" value="2"/>
</dbReference>
<dbReference type="InterPro" id="IPR006059">
    <property type="entry name" value="SBP"/>
</dbReference>
<dbReference type="PATRIC" id="fig|1042209.11.peg.2867"/>
<protein>
    <recommendedName>
        <fullName evidence="6">Probable sugar-binding periplasmic protein</fullName>
    </recommendedName>
</protein>
<comment type="function">
    <text evidence="5">Part of a binding-protein-dependent transport system for a sugar.</text>
</comment>
<accession>A0A010RP41</accession>
<evidence type="ECO:0000256" key="2">
    <source>
        <dbReference type="ARBA" id="ARBA00008520"/>
    </source>
</evidence>
<feature type="chain" id="PRO_5001456471" description="Probable sugar-binding periplasmic protein" evidence="7">
    <location>
        <begin position="29"/>
        <end position="435"/>
    </location>
</feature>
<dbReference type="EMBL" id="AFOY02000014">
    <property type="protein sequence ID" value="EXF94251.1"/>
    <property type="molecule type" value="Genomic_DNA"/>
</dbReference>
<comment type="subcellular location">
    <subcellularLocation>
        <location evidence="1">Periplasm</location>
    </subcellularLocation>
</comment>
<evidence type="ECO:0000313" key="9">
    <source>
        <dbReference type="Proteomes" id="UP000022611"/>
    </source>
</evidence>
<dbReference type="eggNOG" id="COG1653">
    <property type="taxonomic scope" value="Bacteria"/>
</dbReference>
<reference evidence="8 9" key="1">
    <citation type="journal article" date="2011" name="J. Bacteriol.">
        <title>Draft genome sequence of the polycyclic aromatic hydrocarbon-degrading, genetically engineered bioluminescent bioreporter Pseudomonas fluorescens HK44.</title>
        <authorList>
            <person name="Chauhan A."/>
            <person name="Layton A.C."/>
            <person name="Williams D.E."/>
            <person name="Smartt A.E."/>
            <person name="Ripp S."/>
            <person name="Karpinets T.V."/>
            <person name="Brown S.D."/>
            <person name="Sayler G.S."/>
        </authorList>
    </citation>
    <scope>NUCLEOTIDE SEQUENCE [LARGE SCALE GENOMIC DNA]</scope>
    <source>
        <strain evidence="8 9">HK44</strain>
    </source>
</reference>
<evidence type="ECO:0000256" key="5">
    <source>
        <dbReference type="ARBA" id="ARBA00049629"/>
    </source>
</evidence>
<dbReference type="OrthoDB" id="5580590at2"/>
<evidence type="ECO:0000256" key="6">
    <source>
        <dbReference type="ARBA" id="ARBA00049753"/>
    </source>
</evidence>
<dbReference type="Pfam" id="PF01547">
    <property type="entry name" value="SBP_bac_1"/>
    <property type="match status" value="1"/>
</dbReference>
<keyword evidence="4 7" id="KW-0732">Signal</keyword>
<evidence type="ECO:0000256" key="4">
    <source>
        <dbReference type="ARBA" id="ARBA00022729"/>
    </source>
</evidence>
<comment type="caution">
    <text evidence="8">The sequence shown here is derived from an EMBL/GenBank/DDBJ whole genome shotgun (WGS) entry which is preliminary data.</text>
</comment>
<dbReference type="SUPFAM" id="SSF53850">
    <property type="entry name" value="Periplasmic binding protein-like II"/>
    <property type="match status" value="1"/>
</dbReference>
<sequence length="435" mass="46108">MNAISRLATVVSLATLFPLTAFPLSTLAADSKGSVEVVHWWTSGGEKAAVDVLKAQVEKDGFTWKDGAVAGGGGATAMTVLKSRAVAGNPPGVAQIKGPDIQEWGSTGLLSTDALKGVSKAENWDGLLSKKVSDTVKYEGDYVAVPVNIHRVNWLWINPAVFKKAGIEKAPTTLEEFYAAGDKLKAAGFIALAHGGQPWQDSTVFEDVVLSVMGPEGYKKALVDLDQKTLSGAEMVKSFTELKKLTGYMDPNRAGRDWNIAAADVINGKAGMQMMGDWAKSEWTAAHKVAGKDYQCVPFPGTEKAFTYNIDSLAVFKLKADRTGDIAAQQDLAKVALGKDFQKVFSINKGSIPVRTDMLNDMSASGFDSCAQASAKDFLADEKTGGLQPSMAHNMATSLAVQGAIFDVVTNFMNDKSADPAKASAQLASAIKAAQ</sequence>
<evidence type="ECO:0000256" key="1">
    <source>
        <dbReference type="ARBA" id="ARBA00004418"/>
    </source>
</evidence>
<proteinExistence type="inferred from homology"/>
<dbReference type="AlphaFoldDB" id="A0A010RP41"/>
<dbReference type="PANTHER" id="PTHR43649">
    <property type="entry name" value="ARABINOSE-BINDING PROTEIN-RELATED"/>
    <property type="match status" value="1"/>
</dbReference>
<dbReference type="GO" id="GO:0042597">
    <property type="term" value="C:periplasmic space"/>
    <property type="evidence" value="ECO:0007669"/>
    <property type="project" value="UniProtKB-SubCell"/>
</dbReference>
<dbReference type="Proteomes" id="UP000022611">
    <property type="component" value="Unassembled WGS sequence"/>
</dbReference>